<dbReference type="InterPro" id="IPR050595">
    <property type="entry name" value="Bact_response_regulator"/>
</dbReference>
<dbReference type="RefSeq" id="WP_305009659.1">
    <property type="nucleotide sequence ID" value="NZ_JAUQSX010000001.1"/>
</dbReference>
<reference evidence="5" key="1">
    <citation type="submission" date="2023-07" db="EMBL/GenBank/DDBJ databases">
        <authorList>
            <person name="Kim M.K."/>
        </authorList>
    </citation>
    <scope>NUCLEOTIDE SEQUENCE</scope>
    <source>
        <strain evidence="5">M29</strain>
    </source>
</reference>
<dbReference type="PROSITE" id="PS50930">
    <property type="entry name" value="HTH_LYTTR"/>
    <property type="match status" value="1"/>
</dbReference>
<dbReference type="SMART" id="SM00448">
    <property type="entry name" value="REC"/>
    <property type="match status" value="1"/>
</dbReference>
<protein>
    <submittedName>
        <fullName evidence="5">Response regulator transcription factor</fullName>
    </submittedName>
</protein>
<accession>A0ABT9A6B4</accession>
<dbReference type="InterPro" id="IPR011006">
    <property type="entry name" value="CheY-like_superfamily"/>
</dbReference>
<dbReference type="Gene3D" id="2.40.50.1020">
    <property type="entry name" value="LytTr DNA-binding domain"/>
    <property type="match status" value="1"/>
</dbReference>
<dbReference type="PANTHER" id="PTHR44591:SF3">
    <property type="entry name" value="RESPONSE REGULATORY DOMAIN-CONTAINING PROTEIN"/>
    <property type="match status" value="1"/>
</dbReference>
<feature type="domain" description="Response regulatory" evidence="3">
    <location>
        <begin position="7"/>
        <end position="122"/>
    </location>
</feature>
<dbReference type="SMART" id="SM00850">
    <property type="entry name" value="LytTR"/>
    <property type="match status" value="1"/>
</dbReference>
<dbReference type="Proteomes" id="UP001167796">
    <property type="component" value="Unassembled WGS sequence"/>
</dbReference>
<feature type="modified residue" description="4-aspartylphosphate" evidence="2">
    <location>
        <position position="57"/>
    </location>
</feature>
<comment type="caution">
    <text evidence="5">The sequence shown here is derived from an EMBL/GenBank/DDBJ whole genome shotgun (WGS) entry which is preliminary data.</text>
</comment>
<evidence type="ECO:0000313" key="5">
    <source>
        <dbReference type="EMBL" id="MDO7844967.1"/>
    </source>
</evidence>
<dbReference type="PANTHER" id="PTHR44591">
    <property type="entry name" value="STRESS RESPONSE REGULATOR PROTEIN 1"/>
    <property type="match status" value="1"/>
</dbReference>
<evidence type="ECO:0000259" key="3">
    <source>
        <dbReference type="PROSITE" id="PS50110"/>
    </source>
</evidence>
<dbReference type="SUPFAM" id="SSF52172">
    <property type="entry name" value="CheY-like"/>
    <property type="match status" value="1"/>
</dbReference>
<feature type="domain" description="HTH LytTR-type" evidence="4">
    <location>
        <begin position="150"/>
        <end position="250"/>
    </location>
</feature>
<evidence type="ECO:0000256" key="2">
    <source>
        <dbReference type="PROSITE-ProRule" id="PRU00169"/>
    </source>
</evidence>
<organism evidence="5 6">
    <name type="scientific">Hymenobacter mellowenesis</name>
    <dbReference type="NCBI Taxonomy" id="3063995"/>
    <lineage>
        <taxon>Bacteria</taxon>
        <taxon>Pseudomonadati</taxon>
        <taxon>Bacteroidota</taxon>
        <taxon>Cytophagia</taxon>
        <taxon>Cytophagales</taxon>
        <taxon>Hymenobacteraceae</taxon>
        <taxon>Hymenobacter</taxon>
    </lineage>
</organism>
<dbReference type="Gene3D" id="3.40.50.2300">
    <property type="match status" value="1"/>
</dbReference>
<proteinExistence type="predicted"/>
<gene>
    <name evidence="5" type="ORF">Q5H92_01250</name>
</gene>
<dbReference type="PROSITE" id="PS50110">
    <property type="entry name" value="RESPONSE_REGULATORY"/>
    <property type="match status" value="1"/>
</dbReference>
<dbReference type="EMBL" id="JAUQSX010000001">
    <property type="protein sequence ID" value="MDO7844967.1"/>
    <property type="molecule type" value="Genomic_DNA"/>
</dbReference>
<dbReference type="InterPro" id="IPR007492">
    <property type="entry name" value="LytTR_DNA-bd_dom"/>
</dbReference>
<evidence type="ECO:0000313" key="6">
    <source>
        <dbReference type="Proteomes" id="UP001167796"/>
    </source>
</evidence>
<evidence type="ECO:0000256" key="1">
    <source>
        <dbReference type="ARBA" id="ARBA00022553"/>
    </source>
</evidence>
<sequence>MADLAIRVLVVEDEPIYADQLELYLQDLGCEFIGPATDARTALSLFRTEAVDLVLLDVHLRGAVDGIELAAQLRELRPVSLIFLTSRADDEAFARARPLGPAAYLIKPVAFGALQRAMALAIDSFSGAAPVASAPATPASQASAKTPDSLFIKENGLLEKIRVSEIQSVEADNKVCRLVLAGRVVTVRMPLRDVMRHLPPDRFVQIQRSYHINLDYLERFDPTRNLVQVGEQLLPVGETYHHELLRRLHKLD</sequence>
<name>A0ABT9A6B4_9BACT</name>
<evidence type="ECO:0000259" key="4">
    <source>
        <dbReference type="PROSITE" id="PS50930"/>
    </source>
</evidence>
<keyword evidence="1 2" id="KW-0597">Phosphoprotein</keyword>
<dbReference type="Pfam" id="PF00072">
    <property type="entry name" value="Response_reg"/>
    <property type="match status" value="1"/>
</dbReference>
<dbReference type="Pfam" id="PF04397">
    <property type="entry name" value="LytTR"/>
    <property type="match status" value="1"/>
</dbReference>
<keyword evidence="6" id="KW-1185">Reference proteome</keyword>
<dbReference type="InterPro" id="IPR001789">
    <property type="entry name" value="Sig_transdc_resp-reg_receiver"/>
</dbReference>